<dbReference type="Pfam" id="PF00481">
    <property type="entry name" value="PP2C"/>
    <property type="match status" value="1"/>
</dbReference>
<dbReference type="GO" id="GO:0046872">
    <property type="term" value="F:metal ion binding"/>
    <property type="evidence" value="ECO:0007669"/>
    <property type="project" value="UniProtKB-KW"/>
</dbReference>
<evidence type="ECO:0000313" key="6">
    <source>
        <dbReference type="EMBL" id="CAD7093029.1"/>
    </source>
</evidence>
<feature type="domain" description="PPM-type phosphatase" evidence="5">
    <location>
        <begin position="193"/>
        <end position="453"/>
    </location>
</feature>
<proteinExistence type="inferred from homology"/>
<dbReference type="InterPro" id="IPR000222">
    <property type="entry name" value="PP2C_BS"/>
</dbReference>
<dbReference type="AlphaFoldDB" id="A0A7R8V5V2"/>
<evidence type="ECO:0000313" key="7">
    <source>
        <dbReference type="Proteomes" id="UP000594454"/>
    </source>
</evidence>
<keyword evidence="2 4" id="KW-0378">Hydrolase</keyword>
<dbReference type="Proteomes" id="UP000594454">
    <property type="component" value="Chromosome 6"/>
</dbReference>
<evidence type="ECO:0000256" key="1">
    <source>
        <dbReference type="ARBA" id="ARBA00022723"/>
    </source>
</evidence>
<dbReference type="GO" id="GO:0004722">
    <property type="term" value="F:protein serine/threonine phosphatase activity"/>
    <property type="evidence" value="ECO:0007669"/>
    <property type="project" value="InterPro"/>
</dbReference>
<comment type="similarity">
    <text evidence="4">Belongs to the PP2C family.</text>
</comment>
<dbReference type="CDD" id="cd00143">
    <property type="entry name" value="PP2Cc"/>
    <property type="match status" value="1"/>
</dbReference>
<evidence type="ECO:0000259" key="5">
    <source>
        <dbReference type="PROSITE" id="PS51746"/>
    </source>
</evidence>
<gene>
    <name evidence="6" type="ORF">HERILL_LOCUS15343</name>
</gene>
<dbReference type="SMART" id="SM00332">
    <property type="entry name" value="PP2Cc"/>
    <property type="match status" value="1"/>
</dbReference>
<dbReference type="FunCoup" id="A0A7R8V5V2">
    <property type="interactions" value="814"/>
</dbReference>
<dbReference type="PROSITE" id="PS01032">
    <property type="entry name" value="PPM_1"/>
    <property type="match status" value="1"/>
</dbReference>
<keyword evidence="7" id="KW-1185">Reference proteome</keyword>
<dbReference type="SUPFAM" id="SSF81606">
    <property type="entry name" value="PP2C-like"/>
    <property type="match status" value="1"/>
</dbReference>
<dbReference type="PANTHER" id="PTHR13832">
    <property type="entry name" value="PROTEIN PHOSPHATASE 2C"/>
    <property type="match status" value="1"/>
</dbReference>
<evidence type="ECO:0000256" key="4">
    <source>
        <dbReference type="RuleBase" id="RU003465"/>
    </source>
</evidence>
<dbReference type="InterPro" id="IPR036457">
    <property type="entry name" value="PPM-type-like_dom_sf"/>
</dbReference>
<dbReference type="Gene3D" id="3.60.40.10">
    <property type="entry name" value="PPM-type phosphatase domain"/>
    <property type="match status" value="1"/>
</dbReference>
<evidence type="ECO:0000256" key="2">
    <source>
        <dbReference type="ARBA" id="ARBA00022801"/>
    </source>
</evidence>
<sequence>MTSRSLRNLPSQSRLISQKWSPCTSRSTVKCQATSKQNKVTTKGGSVQVPEENYVIVNFSYKTWRPTLQISGATKDCRKRERMFGGCVRRENESLKVGRYGISAEDLQAEVVNWCLQYLALKKCPTHLLWVIVNRASQKRNAFLEGDLFTNGIYDSAKVTQLLISTVQEIVKSLLDGDKQTLNCSAEVVDSPTTSECSERNRRRTNEDRFVVIPDLMSTYELKHPHPLGFYAVFDGHGGTFAASYSAVHLPYFLASNLAAGENCLTAISNAFNTTDSAFSKKCEDVKVRGGTTAVCALYDAKQSQLHVGWAGDSKALLVKEGQLTQIVRPHIPTDPKESQRITEQGGSIMYWGGVMRVNGALAVSRSIGDVPHKPFISSEPDIETVVLNGKEDFVVLSSDGLWDVVSEEAIANEIYSTLRDNCEEVGNIARKLVNTAKNLGASDNITVVVIFLKDPQRIAEQVRSGLIPLLDCS</sequence>
<dbReference type="PANTHER" id="PTHR13832:SF818">
    <property type="entry name" value="SD03870P"/>
    <property type="match status" value="1"/>
</dbReference>
<dbReference type="EMBL" id="LR899014">
    <property type="protein sequence ID" value="CAD7093029.1"/>
    <property type="molecule type" value="Genomic_DNA"/>
</dbReference>
<reference evidence="6 7" key="1">
    <citation type="submission" date="2020-11" db="EMBL/GenBank/DDBJ databases">
        <authorList>
            <person name="Wallbank WR R."/>
            <person name="Pardo Diaz C."/>
            <person name="Kozak K."/>
            <person name="Martin S."/>
            <person name="Jiggins C."/>
            <person name="Moest M."/>
            <person name="Warren A I."/>
            <person name="Generalovic N T."/>
            <person name="Byers J.R.P. K."/>
            <person name="Montejo-Kovacevich G."/>
            <person name="Yen C E."/>
        </authorList>
    </citation>
    <scope>NUCLEOTIDE SEQUENCE [LARGE SCALE GENOMIC DNA]</scope>
</reference>
<keyword evidence="3 4" id="KW-0904">Protein phosphatase</keyword>
<dbReference type="InterPro" id="IPR001932">
    <property type="entry name" value="PPM-type_phosphatase-like_dom"/>
</dbReference>
<dbReference type="InterPro" id="IPR015655">
    <property type="entry name" value="PP2C"/>
</dbReference>
<organism evidence="6 7">
    <name type="scientific">Hermetia illucens</name>
    <name type="common">Black soldier fly</name>
    <dbReference type="NCBI Taxonomy" id="343691"/>
    <lineage>
        <taxon>Eukaryota</taxon>
        <taxon>Metazoa</taxon>
        <taxon>Ecdysozoa</taxon>
        <taxon>Arthropoda</taxon>
        <taxon>Hexapoda</taxon>
        <taxon>Insecta</taxon>
        <taxon>Pterygota</taxon>
        <taxon>Neoptera</taxon>
        <taxon>Endopterygota</taxon>
        <taxon>Diptera</taxon>
        <taxon>Brachycera</taxon>
        <taxon>Stratiomyomorpha</taxon>
        <taxon>Stratiomyidae</taxon>
        <taxon>Hermetiinae</taxon>
        <taxon>Hermetia</taxon>
    </lineage>
</organism>
<dbReference type="PROSITE" id="PS51746">
    <property type="entry name" value="PPM_2"/>
    <property type="match status" value="1"/>
</dbReference>
<name>A0A7R8V5V2_HERIL</name>
<dbReference type="InParanoid" id="A0A7R8V5V2"/>
<accession>A0A7R8V5V2</accession>
<dbReference type="SMART" id="SM00331">
    <property type="entry name" value="PP2C_SIG"/>
    <property type="match status" value="1"/>
</dbReference>
<protein>
    <recommendedName>
        <fullName evidence="5">PPM-type phosphatase domain-containing protein</fullName>
    </recommendedName>
</protein>
<evidence type="ECO:0000256" key="3">
    <source>
        <dbReference type="ARBA" id="ARBA00022912"/>
    </source>
</evidence>
<keyword evidence="1" id="KW-0479">Metal-binding</keyword>